<sequence>LKSGTFLRYHTDFLQAERQTAIINIDESDPKWVGAWWIGFLIASILAMIAVFPILSFPKVLPDAVRWHRMRALSSAAPAADDAVTPSTSAAASGSLLDRLDAPDGKKEIISAEVMTDSTKKTPVLYQFW</sequence>
<name>A0A914V7A4_9BILA</name>
<evidence type="ECO:0000313" key="3">
    <source>
        <dbReference type="Proteomes" id="UP000887566"/>
    </source>
</evidence>
<reference evidence="4" key="1">
    <citation type="submission" date="2022-11" db="UniProtKB">
        <authorList>
            <consortium name="WormBaseParasite"/>
        </authorList>
    </citation>
    <scope>IDENTIFICATION</scope>
</reference>
<dbReference type="WBParaSite" id="PSAMB.scaffold15347size1606.g36474.t1">
    <property type="protein sequence ID" value="PSAMB.scaffold15347size1606.g36474.t1"/>
    <property type="gene ID" value="PSAMB.scaffold15347size1606.g36474"/>
</dbReference>
<dbReference type="Pfam" id="PF03137">
    <property type="entry name" value="OATP"/>
    <property type="match status" value="1"/>
</dbReference>
<dbReference type="GO" id="GO:0016323">
    <property type="term" value="C:basolateral plasma membrane"/>
    <property type="evidence" value="ECO:0007669"/>
    <property type="project" value="TreeGrafter"/>
</dbReference>
<accession>A0A914V7A4</accession>
<dbReference type="PANTHER" id="PTHR11388">
    <property type="entry name" value="ORGANIC ANION TRANSPORTER"/>
    <property type="match status" value="1"/>
</dbReference>
<keyword evidence="2" id="KW-1133">Transmembrane helix</keyword>
<dbReference type="InterPro" id="IPR004156">
    <property type="entry name" value="OATP"/>
</dbReference>
<dbReference type="Proteomes" id="UP000887566">
    <property type="component" value="Unplaced"/>
</dbReference>
<evidence type="ECO:0000313" key="4">
    <source>
        <dbReference type="WBParaSite" id="PSAMB.scaffold15347size1606.g36474.t1"/>
    </source>
</evidence>
<keyword evidence="3" id="KW-1185">Reference proteome</keyword>
<proteinExistence type="predicted"/>
<dbReference type="AlphaFoldDB" id="A0A914V7A4"/>
<organism evidence="3 4">
    <name type="scientific">Plectus sambesii</name>
    <dbReference type="NCBI Taxonomy" id="2011161"/>
    <lineage>
        <taxon>Eukaryota</taxon>
        <taxon>Metazoa</taxon>
        <taxon>Ecdysozoa</taxon>
        <taxon>Nematoda</taxon>
        <taxon>Chromadorea</taxon>
        <taxon>Plectida</taxon>
        <taxon>Plectina</taxon>
        <taxon>Plectoidea</taxon>
        <taxon>Plectidae</taxon>
        <taxon>Plectus</taxon>
    </lineage>
</organism>
<feature type="region of interest" description="Disordered" evidence="1">
    <location>
        <begin position="77"/>
        <end position="97"/>
    </location>
</feature>
<dbReference type="GO" id="GO:0015347">
    <property type="term" value="F:sodium-independent organic anion transmembrane transporter activity"/>
    <property type="evidence" value="ECO:0007669"/>
    <property type="project" value="TreeGrafter"/>
</dbReference>
<keyword evidence="2" id="KW-0812">Transmembrane</keyword>
<keyword evidence="2" id="KW-0472">Membrane</keyword>
<dbReference type="GO" id="GO:0043252">
    <property type="term" value="P:sodium-independent organic anion transport"/>
    <property type="evidence" value="ECO:0007669"/>
    <property type="project" value="TreeGrafter"/>
</dbReference>
<evidence type="ECO:0000256" key="1">
    <source>
        <dbReference type="SAM" id="MobiDB-lite"/>
    </source>
</evidence>
<dbReference type="PANTHER" id="PTHR11388:SF151">
    <property type="entry name" value="SOLUTE CARRIER ORGANIC ANION TRANSPORTER FAMILY MEMBER"/>
    <property type="match status" value="1"/>
</dbReference>
<feature type="transmembrane region" description="Helical" evidence="2">
    <location>
        <begin position="36"/>
        <end position="61"/>
    </location>
</feature>
<protein>
    <submittedName>
        <fullName evidence="4">Uncharacterized protein</fullName>
    </submittedName>
</protein>
<evidence type="ECO:0000256" key="2">
    <source>
        <dbReference type="SAM" id="Phobius"/>
    </source>
</evidence>